<dbReference type="EMBL" id="KF900757">
    <property type="protein sequence ID" value="AIF06032.1"/>
    <property type="molecule type" value="Genomic_DNA"/>
</dbReference>
<organism evidence="1">
    <name type="scientific">uncultured marine thaumarchaeote KM3_18_D11</name>
    <dbReference type="NCBI Taxonomy" id="1456075"/>
    <lineage>
        <taxon>Archaea</taxon>
        <taxon>Nitrososphaerota</taxon>
        <taxon>environmental samples</taxon>
    </lineage>
</organism>
<protein>
    <submittedName>
        <fullName evidence="1">Putative signal transduction protein</fullName>
    </submittedName>
</protein>
<sequence length="253" mass="28861">MWTTQIVRETTNSTYADLISGKIPALIVPNVLSNSSCISLTGKILKTNFMGFSPGISKKIGTSLSSHIYEKSKYFSNALISNQTLKNLFSDNISPIHIMQQTISKIFQKKLSSAFENEMIYSIAMIRIYEDGDFVHLHRDNSNFEMSEYGISNFKNQLSAILYIQSPLLGGELTIYDKMWNKNDERMRHPEFGYSLDLIKNVTQKKIFPVTGNMIIFNPKLYHKVESVIGIKSRISLGFFFGEVSKNYLCSWT</sequence>
<accession>A0A075GUP3</accession>
<name>A0A075GUP3_9ARCH</name>
<dbReference type="InterPro" id="IPR055091">
    <property type="entry name" value="WelO5-like"/>
</dbReference>
<dbReference type="Pfam" id="PF22814">
    <property type="entry name" value="WelO5"/>
    <property type="match status" value="1"/>
</dbReference>
<dbReference type="Gene3D" id="2.60.120.620">
    <property type="entry name" value="q2cbj1_9rhob like domain"/>
    <property type="match status" value="1"/>
</dbReference>
<dbReference type="AlphaFoldDB" id="A0A075GUP3"/>
<evidence type="ECO:0000313" key="1">
    <source>
        <dbReference type="EMBL" id="AIF06032.1"/>
    </source>
</evidence>
<proteinExistence type="predicted"/>
<reference evidence="1" key="1">
    <citation type="journal article" date="2014" name="Genome Biol. Evol.">
        <title>Pangenome evidence for extensive interdomain horizontal transfer affecting lineage core and shell genes in uncultured planktonic thaumarchaeota and euryarchaeota.</title>
        <authorList>
            <person name="Deschamps P."/>
            <person name="Zivanovic Y."/>
            <person name="Moreira D."/>
            <person name="Rodriguez-Valera F."/>
            <person name="Lopez-Garcia P."/>
        </authorList>
    </citation>
    <scope>NUCLEOTIDE SEQUENCE</scope>
</reference>